<sequence>MTTALLASPALRTDTAIVRRPAQQSARARRTAGLVERVAGLTARWSLRLLVTVAALAFGLLAVGPHVLDYRTMTMLTASMSPAIDPGDVTIVTPLPVSEVTEGMIIAYHIPVDDHHLVSHRVVSVAHGTDGTVTVETKGDANVAVDPWQATLQGDTAYQVRAVVPELGHAIQALRTPGVSQALVYGAPALLAGWLLLSIWRPATAVRQDDDTAVRQDDDTAVQP</sequence>
<evidence type="ECO:0000313" key="4">
    <source>
        <dbReference type="EMBL" id="NIH69740.1"/>
    </source>
</evidence>
<keyword evidence="2" id="KW-0472">Membrane</keyword>
<accession>A0A846M5I2</accession>
<comment type="caution">
    <text evidence="4">The sequence shown here is derived from an EMBL/GenBank/DDBJ whole genome shotgun (WGS) entry which is preliminary data.</text>
</comment>
<dbReference type="GO" id="GO:0006465">
    <property type="term" value="P:signal peptide processing"/>
    <property type="evidence" value="ECO:0007669"/>
    <property type="project" value="UniProtKB-UniRule"/>
</dbReference>
<keyword evidence="2" id="KW-1133">Transmembrane helix</keyword>
<dbReference type="EC" id="3.4.21.89" evidence="1"/>
<dbReference type="Proteomes" id="UP000648663">
    <property type="component" value="Unassembled WGS sequence"/>
</dbReference>
<gene>
    <name evidence="4" type="ORF">FB380_004238</name>
    <name evidence="3" type="ORF">GCM10011589_21720</name>
</gene>
<protein>
    <recommendedName>
        <fullName evidence="1">Signal peptidase I</fullName>
        <ecNumber evidence="1">3.4.21.89</ecNumber>
    </recommendedName>
</protein>
<reference evidence="4 5" key="3">
    <citation type="submission" date="2020-02" db="EMBL/GenBank/DDBJ databases">
        <title>Sequencing the genomes of 1000 actinobacteria strains.</title>
        <authorList>
            <person name="Klenk H.-P."/>
        </authorList>
    </citation>
    <scope>NUCLEOTIDE SEQUENCE [LARGE SCALE GENOMIC DNA]</scope>
    <source>
        <strain evidence="4 5">DSM 45201</strain>
    </source>
</reference>
<reference evidence="3" key="1">
    <citation type="journal article" date="2014" name="Int. J. Syst. Evol. Microbiol.">
        <title>Complete genome of a new Firmicutes species belonging to the dominant human colonic microbiota ('Ruminococcus bicirculans') reveals two chromosomes and a selective capacity to utilize plant glucans.</title>
        <authorList>
            <consortium name="NISC Comparative Sequencing Program"/>
            <person name="Wegmann U."/>
            <person name="Louis P."/>
            <person name="Goesmann A."/>
            <person name="Henrissat B."/>
            <person name="Duncan S.H."/>
            <person name="Flint H.J."/>
        </authorList>
    </citation>
    <scope>NUCLEOTIDE SEQUENCE</scope>
    <source>
        <strain evidence="3">CGMCC 4.5581</strain>
    </source>
</reference>
<evidence type="ECO:0000256" key="1">
    <source>
        <dbReference type="NCBIfam" id="TIGR02228"/>
    </source>
</evidence>
<keyword evidence="2" id="KW-0812">Transmembrane</keyword>
<keyword evidence="6" id="KW-1185">Reference proteome</keyword>
<dbReference type="AlphaFoldDB" id="A0A846M5I2"/>
<organism evidence="4 5">
    <name type="scientific">Modestobacter marinus</name>
    <dbReference type="NCBI Taxonomy" id="477641"/>
    <lineage>
        <taxon>Bacteria</taxon>
        <taxon>Bacillati</taxon>
        <taxon>Actinomycetota</taxon>
        <taxon>Actinomycetes</taxon>
        <taxon>Geodermatophilales</taxon>
        <taxon>Geodermatophilaceae</taxon>
        <taxon>Modestobacter</taxon>
    </lineage>
</organism>
<proteinExistence type="predicted"/>
<dbReference type="RefSeq" id="WP_188959561.1">
    <property type="nucleotide sequence ID" value="NZ_BAABJU010000028.1"/>
</dbReference>
<dbReference type="GO" id="GO:0004252">
    <property type="term" value="F:serine-type endopeptidase activity"/>
    <property type="evidence" value="ECO:0007669"/>
    <property type="project" value="UniProtKB-UniRule"/>
</dbReference>
<dbReference type="NCBIfam" id="TIGR02228">
    <property type="entry name" value="sigpep_I_arch"/>
    <property type="match status" value="1"/>
</dbReference>
<dbReference type="Proteomes" id="UP000552836">
    <property type="component" value="Unassembled WGS sequence"/>
</dbReference>
<evidence type="ECO:0000313" key="5">
    <source>
        <dbReference type="Proteomes" id="UP000552836"/>
    </source>
</evidence>
<reference evidence="3" key="4">
    <citation type="submission" date="2024-05" db="EMBL/GenBank/DDBJ databases">
        <authorList>
            <person name="Sun Q."/>
            <person name="Zhou Y."/>
        </authorList>
    </citation>
    <scope>NUCLEOTIDE SEQUENCE</scope>
    <source>
        <strain evidence="3">CGMCC 4.5581</strain>
    </source>
</reference>
<evidence type="ECO:0000313" key="3">
    <source>
        <dbReference type="EMBL" id="GGL65262.1"/>
    </source>
</evidence>
<feature type="transmembrane region" description="Helical" evidence="2">
    <location>
        <begin position="47"/>
        <end position="68"/>
    </location>
</feature>
<dbReference type="CDD" id="cd06530">
    <property type="entry name" value="S26_SPase_I"/>
    <property type="match status" value="1"/>
</dbReference>
<dbReference type="EMBL" id="BMMI01000004">
    <property type="protein sequence ID" value="GGL65262.1"/>
    <property type="molecule type" value="Genomic_DNA"/>
</dbReference>
<evidence type="ECO:0000256" key="2">
    <source>
        <dbReference type="SAM" id="Phobius"/>
    </source>
</evidence>
<name>A0A846M5I2_9ACTN</name>
<dbReference type="InterPro" id="IPR019533">
    <property type="entry name" value="Peptidase_S26"/>
</dbReference>
<reference evidence="6" key="2">
    <citation type="journal article" date="2019" name="Int. J. Syst. Evol. Microbiol.">
        <title>The Global Catalogue of Microorganisms (GCM) 10K type strain sequencing project: providing services to taxonomists for standard genome sequencing and annotation.</title>
        <authorList>
            <consortium name="The Broad Institute Genomics Platform"/>
            <consortium name="The Broad Institute Genome Sequencing Center for Infectious Disease"/>
            <person name="Wu L."/>
            <person name="Ma J."/>
        </authorList>
    </citation>
    <scope>NUCLEOTIDE SEQUENCE [LARGE SCALE GENOMIC DNA]</scope>
    <source>
        <strain evidence="6">CGMCC 4.5581</strain>
    </source>
</reference>
<dbReference type="EMBL" id="JAAMPA010000003">
    <property type="protein sequence ID" value="NIH69740.1"/>
    <property type="molecule type" value="Genomic_DNA"/>
</dbReference>
<dbReference type="InterPro" id="IPR001733">
    <property type="entry name" value="Peptidase_S26B"/>
</dbReference>
<evidence type="ECO:0000313" key="6">
    <source>
        <dbReference type="Proteomes" id="UP000648663"/>
    </source>
</evidence>
<keyword evidence="4" id="KW-0378">Hydrolase</keyword>
<dbReference type="GO" id="GO:0016020">
    <property type="term" value="C:membrane"/>
    <property type="evidence" value="ECO:0007669"/>
    <property type="project" value="UniProtKB-UniRule"/>
</dbReference>
<dbReference type="GO" id="GO:0009003">
    <property type="term" value="F:signal peptidase activity"/>
    <property type="evidence" value="ECO:0007669"/>
    <property type="project" value="UniProtKB-EC"/>
</dbReference>